<name>A0A5B0NSI3_PUCGR</name>
<dbReference type="AlphaFoldDB" id="A0A5B0NSI3"/>
<dbReference type="EMBL" id="VDEP01000377">
    <property type="protein sequence ID" value="KAA1092171.1"/>
    <property type="molecule type" value="Genomic_DNA"/>
</dbReference>
<evidence type="ECO:0000256" key="1">
    <source>
        <dbReference type="SAM" id="MobiDB-lite"/>
    </source>
</evidence>
<dbReference type="Proteomes" id="UP000325313">
    <property type="component" value="Unassembled WGS sequence"/>
</dbReference>
<dbReference type="EMBL" id="VSWC01000184">
    <property type="protein sequence ID" value="KAA1067585.1"/>
    <property type="molecule type" value="Genomic_DNA"/>
</dbReference>
<feature type="region of interest" description="Disordered" evidence="1">
    <location>
        <begin position="133"/>
        <end position="168"/>
    </location>
</feature>
<protein>
    <submittedName>
        <fullName evidence="3">Uncharacterized protein</fullName>
    </submittedName>
</protein>
<sequence>MDGQTEPKLGKSTLVTGLCRELSPELILDRPAVGLIETRVKRENALGLGLSFRLSYPKNLFAQQLASVYEGWCKRTVIEDHPVKFSSTLSILLGHEPEESTVRLAITKSSAIGVSQWSKDGFEGRFDQAYHYQPTSQTRYNSQRRSHTKGNPQESRGNEAPEQADSREADRAFDLILSDWMHLRRAGRSKNELNG</sequence>
<comment type="caution">
    <text evidence="3">The sequence shown here is derived from an EMBL/GenBank/DDBJ whole genome shotgun (WGS) entry which is preliminary data.</text>
</comment>
<organism evidence="3 5">
    <name type="scientific">Puccinia graminis f. sp. tritici</name>
    <dbReference type="NCBI Taxonomy" id="56615"/>
    <lineage>
        <taxon>Eukaryota</taxon>
        <taxon>Fungi</taxon>
        <taxon>Dikarya</taxon>
        <taxon>Basidiomycota</taxon>
        <taxon>Pucciniomycotina</taxon>
        <taxon>Pucciniomycetes</taxon>
        <taxon>Pucciniales</taxon>
        <taxon>Pucciniaceae</taxon>
        <taxon>Puccinia</taxon>
    </lineage>
</organism>
<evidence type="ECO:0000313" key="5">
    <source>
        <dbReference type="Proteomes" id="UP000325313"/>
    </source>
</evidence>
<dbReference type="Proteomes" id="UP000324748">
    <property type="component" value="Unassembled WGS sequence"/>
</dbReference>
<evidence type="ECO:0000313" key="3">
    <source>
        <dbReference type="EMBL" id="KAA1092171.1"/>
    </source>
</evidence>
<keyword evidence="4" id="KW-1185">Reference proteome</keyword>
<evidence type="ECO:0000313" key="2">
    <source>
        <dbReference type="EMBL" id="KAA1067585.1"/>
    </source>
</evidence>
<evidence type="ECO:0000313" key="4">
    <source>
        <dbReference type="Proteomes" id="UP000324748"/>
    </source>
</evidence>
<gene>
    <name evidence="2" type="ORF">PGT21_010391</name>
    <name evidence="3" type="ORF">PGTUg99_013741</name>
</gene>
<feature type="compositionally biased region" description="Basic and acidic residues" evidence="1">
    <location>
        <begin position="156"/>
        <end position="168"/>
    </location>
</feature>
<reference evidence="4 5" key="1">
    <citation type="submission" date="2019-05" db="EMBL/GenBank/DDBJ databases">
        <title>Emergence of the Ug99 lineage of the wheat stem rust pathogen through somatic hybridization.</title>
        <authorList>
            <person name="Li F."/>
            <person name="Upadhyaya N.M."/>
            <person name="Sperschneider J."/>
            <person name="Matny O."/>
            <person name="Nguyen-Phuc H."/>
            <person name="Mago R."/>
            <person name="Raley C."/>
            <person name="Miller M.E."/>
            <person name="Silverstein K.A.T."/>
            <person name="Henningsen E."/>
            <person name="Hirsch C.D."/>
            <person name="Visser B."/>
            <person name="Pretorius Z.A."/>
            <person name="Steffenson B.J."/>
            <person name="Schwessinger B."/>
            <person name="Dodds P.N."/>
            <person name="Figueroa M."/>
        </authorList>
    </citation>
    <scope>NUCLEOTIDE SEQUENCE [LARGE SCALE GENOMIC DNA]</scope>
    <source>
        <strain evidence="2">21-0</strain>
        <strain evidence="3 5">Ug99</strain>
    </source>
</reference>
<accession>A0A5B0NSI3</accession>
<proteinExistence type="predicted"/>